<dbReference type="RefSeq" id="WP_191692730.1">
    <property type="nucleotide sequence ID" value="NZ_JACSQN010000001.1"/>
</dbReference>
<feature type="transmembrane region" description="Helical" evidence="2">
    <location>
        <begin position="23"/>
        <end position="44"/>
    </location>
</feature>
<proteinExistence type="predicted"/>
<reference evidence="4 5" key="1">
    <citation type="submission" date="2020-08" db="EMBL/GenBank/DDBJ databases">
        <title>A Genomic Blueprint of the Chicken Gut Microbiome.</title>
        <authorList>
            <person name="Gilroy R."/>
            <person name="Ravi A."/>
            <person name="Getino M."/>
            <person name="Pursley I."/>
            <person name="Horton D.L."/>
            <person name="Alikhan N.-F."/>
            <person name="Baker D."/>
            <person name="Gharbi K."/>
            <person name="Hall N."/>
            <person name="Watson M."/>
            <person name="Adriaenssens E.M."/>
            <person name="Foster-Nyarko E."/>
            <person name="Jarju S."/>
            <person name="Secka A."/>
            <person name="Antonio M."/>
            <person name="Oren A."/>
            <person name="Chaudhuri R."/>
            <person name="La Ragione R.M."/>
            <person name="Hildebrand F."/>
            <person name="Pallen M.J."/>
        </authorList>
    </citation>
    <scope>NUCLEOTIDE SEQUENCE [LARGE SCALE GENOMIC DNA]</scope>
    <source>
        <strain evidence="4 5">Sa2YVA2</strain>
    </source>
</reference>
<comment type="caution">
    <text evidence="4">The sequence shown here is derived from an EMBL/GenBank/DDBJ whole genome shotgun (WGS) entry which is preliminary data.</text>
</comment>
<keyword evidence="5" id="KW-1185">Reference proteome</keyword>
<evidence type="ECO:0000313" key="4">
    <source>
        <dbReference type="EMBL" id="MBD7983084.1"/>
    </source>
</evidence>
<name>A0ABR8U6B0_9BACL</name>
<keyword evidence="2" id="KW-0812">Transmembrane</keyword>
<feature type="compositionally biased region" description="Acidic residues" evidence="1">
    <location>
        <begin position="71"/>
        <end position="93"/>
    </location>
</feature>
<sequence>MNNNDPNFSRINRKRSTSKSNQLLNVLIGLVVLLIIVVGAFIIIGPKDDKGNDLATDENVEESTSNPTDSQESDSVDDESIEIVEPDDEETESSTDQNAGLSADDSNDGDTESDSSTSSEGEEESSGTVTIVPSEDDFIQESVINTSWKPIGTEQTGVHESKYDGESIDWVEKQKALAYATGFEKDELIYWKIKNGGSPQKSIGIVSTKDKSEKFRVFLEWVDGQGWQPVKMDKLTTLDFEY</sequence>
<evidence type="ECO:0000313" key="5">
    <source>
        <dbReference type="Proteomes" id="UP000626786"/>
    </source>
</evidence>
<dbReference type="Pfam" id="PF07423">
    <property type="entry name" value="DUF1510"/>
    <property type="match status" value="1"/>
</dbReference>
<feature type="region of interest" description="Disordered" evidence="1">
    <location>
        <begin position="47"/>
        <end position="136"/>
    </location>
</feature>
<evidence type="ECO:0000256" key="1">
    <source>
        <dbReference type="SAM" id="MobiDB-lite"/>
    </source>
</evidence>
<gene>
    <name evidence="4" type="ORF">H9649_00715</name>
</gene>
<dbReference type="InterPro" id="IPR009988">
    <property type="entry name" value="DUF1510"/>
</dbReference>
<protein>
    <submittedName>
        <fullName evidence="4">YrrS family protein</fullName>
    </submittedName>
</protein>
<dbReference type="Proteomes" id="UP000626786">
    <property type="component" value="Unassembled WGS sequence"/>
</dbReference>
<organism evidence="4 5">
    <name type="scientific">Sporosarcina quadrami</name>
    <dbReference type="NCBI Taxonomy" id="2762234"/>
    <lineage>
        <taxon>Bacteria</taxon>
        <taxon>Bacillati</taxon>
        <taxon>Bacillota</taxon>
        <taxon>Bacilli</taxon>
        <taxon>Bacillales</taxon>
        <taxon>Caryophanaceae</taxon>
        <taxon>Sporosarcina</taxon>
    </lineage>
</organism>
<feature type="domain" description="DUF1510" evidence="3">
    <location>
        <begin position="144"/>
        <end position="235"/>
    </location>
</feature>
<dbReference type="EMBL" id="JACSQN010000001">
    <property type="protein sequence ID" value="MBD7983084.1"/>
    <property type="molecule type" value="Genomic_DNA"/>
</dbReference>
<keyword evidence="2" id="KW-0472">Membrane</keyword>
<keyword evidence="2" id="KW-1133">Transmembrane helix</keyword>
<accession>A0ABR8U6B0</accession>
<evidence type="ECO:0000256" key="2">
    <source>
        <dbReference type="SAM" id="Phobius"/>
    </source>
</evidence>
<evidence type="ECO:0000259" key="3">
    <source>
        <dbReference type="Pfam" id="PF07423"/>
    </source>
</evidence>